<sequence length="576" mass="61893">MRDEIELVSKPQHDGLETSAQSSTKRNDALISEGQSQRSKASMIVITLALAMATFLAALDVAVVTTALPYIAGHFSASQTAYSWIGSAYLLPYAAMGPFWAKCSDIFGRKVILLAVNGIFLVGSLVCALSNSVAMLIAGRAIQGAAGGGLVVLVNITLSDLKLIEFPPHRERGKYFGFIGMVWATASAIGPVIGGALAEKVSWRWCFYINLPCDGAAFLVLLLFLRVHNPHTKLSDGLRAIDWGGSLFILGATLMLLFGLQFGGFTSPWGSAMVICLIVFGVLSFAIFFLLEWRIAKYPIIPLRIFRKGGTLAALGVASTHGFAFVAAPYFLPLYFQTALGASPIESGTWFLPLALVLAALSILTGNIIKWTGRYLELIIGGMALATLGFGLFINLLAERDWPRIIIFQMIAAIGLGPNFQAPLVAMQTQASSADMATATATFGFVRNLSSAISVVIGGLIIQNRMLSYTDQFEAAGIPASMIGTLSSAGSSDNTSIADSLTDAQLRLVRQKLTASLSKMWIFYTVLLFIGLLASLKIGQHELSKKHEEHKTGLAAEEKSRHSYTTNNQNEGLENM</sequence>
<keyword evidence="3 7" id="KW-0812">Transmembrane</keyword>
<dbReference type="Gene3D" id="1.20.1720.10">
    <property type="entry name" value="Multidrug resistance protein D"/>
    <property type="match status" value="1"/>
</dbReference>
<feature type="region of interest" description="Disordered" evidence="6">
    <location>
        <begin position="549"/>
        <end position="576"/>
    </location>
</feature>
<dbReference type="SUPFAM" id="SSF103473">
    <property type="entry name" value="MFS general substrate transporter"/>
    <property type="match status" value="1"/>
</dbReference>
<feature type="transmembrane region" description="Helical" evidence="7">
    <location>
        <begin position="209"/>
        <end position="228"/>
    </location>
</feature>
<dbReference type="OMA" id="GNKKGWL"/>
<dbReference type="InterPro" id="IPR020846">
    <property type="entry name" value="MFS_dom"/>
</dbReference>
<evidence type="ECO:0000256" key="7">
    <source>
        <dbReference type="SAM" id="Phobius"/>
    </source>
</evidence>
<feature type="domain" description="Major facilitator superfamily (MFS) profile" evidence="8">
    <location>
        <begin position="46"/>
        <end position="543"/>
    </location>
</feature>
<name>A0A0U1M0X2_TALIS</name>
<feature type="transmembrane region" description="Helical" evidence="7">
    <location>
        <begin position="406"/>
        <end position="427"/>
    </location>
</feature>
<feature type="transmembrane region" description="Helical" evidence="7">
    <location>
        <begin position="439"/>
        <end position="462"/>
    </location>
</feature>
<keyword evidence="5 7" id="KW-0472">Membrane</keyword>
<gene>
    <name evidence="9" type="ORF">PISL3812_06230</name>
</gene>
<organism evidence="9 10">
    <name type="scientific">Talaromyces islandicus</name>
    <name type="common">Penicillium islandicum</name>
    <dbReference type="NCBI Taxonomy" id="28573"/>
    <lineage>
        <taxon>Eukaryota</taxon>
        <taxon>Fungi</taxon>
        <taxon>Dikarya</taxon>
        <taxon>Ascomycota</taxon>
        <taxon>Pezizomycotina</taxon>
        <taxon>Eurotiomycetes</taxon>
        <taxon>Eurotiomycetidae</taxon>
        <taxon>Eurotiales</taxon>
        <taxon>Trichocomaceae</taxon>
        <taxon>Talaromyces</taxon>
        <taxon>Talaromyces sect. Islandici</taxon>
    </lineage>
</organism>
<dbReference type="GO" id="GO:0005886">
    <property type="term" value="C:plasma membrane"/>
    <property type="evidence" value="ECO:0007669"/>
    <property type="project" value="TreeGrafter"/>
</dbReference>
<evidence type="ECO:0000256" key="5">
    <source>
        <dbReference type="ARBA" id="ARBA00023136"/>
    </source>
</evidence>
<evidence type="ECO:0000256" key="4">
    <source>
        <dbReference type="ARBA" id="ARBA00022989"/>
    </source>
</evidence>
<evidence type="ECO:0000256" key="1">
    <source>
        <dbReference type="ARBA" id="ARBA00004141"/>
    </source>
</evidence>
<dbReference type="GO" id="GO:0022857">
    <property type="term" value="F:transmembrane transporter activity"/>
    <property type="evidence" value="ECO:0007669"/>
    <property type="project" value="InterPro"/>
</dbReference>
<dbReference type="CDD" id="cd17502">
    <property type="entry name" value="MFS_Azr1_MDR_like"/>
    <property type="match status" value="1"/>
</dbReference>
<dbReference type="PANTHER" id="PTHR23501:SF102">
    <property type="entry name" value="DRUG TRANSPORTER, PUTATIVE (AFU_ORTHOLOGUE AFUA_3G08530)-RELATED"/>
    <property type="match status" value="1"/>
</dbReference>
<feature type="compositionally biased region" description="Basic and acidic residues" evidence="6">
    <location>
        <begin position="1"/>
        <end position="16"/>
    </location>
</feature>
<evidence type="ECO:0000259" key="8">
    <source>
        <dbReference type="PROSITE" id="PS50850"/>
    </source>
</evidence>
<feature type="compositionally biased region" description="Basic and acidic residues" evidence="6">
    <location>
        <begin position="549"/>
        <end position="561"/>
    </location>
</feature>
<accession>A0A0U1M0X2</accession>
<feature type="transmembrane region" description="Helical" evidence="7">
    <location>
        <begin position="312"/>
        <end position="336"/>
    </location>
</feature>
<feature type="transmembrane region" description="Helical" evidence="7">
    <location>
        <begin position="521"/>
        <end position="539"/>
    </location>
</feature>
<feature type="transmembrane region" description="Helical" evidence="7">
    <location>
        <begin position="175"/>
        <end position="197"/>
    </location>
</feature>
<feature type="transmembrane region" description="Helical" evidence="7">
    <location>
        <begin position="112"/>
        <end position="138"/>
    </location>
</feature>
<dbReference type="InterPro" id="IPR036259">
    <property type="entry name" value="MFS_trans_sf"/>
</dbReference>
<evidence type="ECO:0000313" key="9">
    <source>
        <dbReference type="EMBL" id="CRG89194.1"/>
    </source>
</evidence>
<keyword evidence="4 7" id="KW-1133">Transmembrane helix</keyword>
<proteinExistence type="inferred from homology"/>
<dbReference type="Proteomes" id="UP000054383">
    <property type="component" value="Unassembled WGS sequence"/>
</dbReference>
<feature type="transmembrane region" description="Helical" evidence="7">
    <location>
        <begin position="81"/>
        <end position="100"/>
    </location>
</feature>
<dbReference type="PRINTS" id="PR01036">
    <property type="entry name" value="TCRTETB"/>
</dbReference>
<evidence type="ECO:0000256" key="3">
    <source>
        <dbReference type="ARBA" id="ARBA00022692"/>
    </source>
</evidence>
<evidence type="ECO:0000313" key="10">
    <source>
        <dbReference type="Proteomes" id="UP000054383"/>
    </source>
</evidence>
<dbReference type="Gene3D" id="1.20.1250.20">
    <property type="entry name" value="MFS general substrate transporter like domains"/>
    <property type="match status" value="1"/>
</dbReference>
<feature type="transmembrane region" description="Helical" evidence="7">
    <location>
        <begin position="348"/>
        <end position="368"/>
    </location>
</feature>
<feature type="transmembrane region" description="Helical" evidence="7">
    <location>
        <begin position="375"/>
        <end position="394"/>
    </location>
</feature>
<protein>
    <recommendedName>
        <fullName evidence="8">Major facilitator superfamily (MFS) profile domain-containing protein</fullName>
    </recommendedName>
</protein>
<dbReference type="InterPro" id="IPR011701">
    <property type="entry name" value="MFS"/>
</dbReference>
<evidence type="ECO:0000256" key="2">
    <source>
        <dbReference type="ARBA" id="ARBA00007520"/>
    </source>
</evidence>
<dbReference type="OrthoDB" id="3934656at2759"/>
<feature type="transmembrane region" description="Helical" evidence="7">
    <location>
        <begin position="44"/>
        <end position="69"/>
    </location>
</feature>
<dbReference type="EMBL" id="CVMT01000006">
    <property type="protein sequence ID" value="CRG89194.1"/>
    <property type="molecule type" value="Genomic_DNA"/>
</dbReference>
<evidence type="ECO:0000256" key="6">
    <source>
        <dbReference type="SAM" id="MobiDB-lite"/>
    </source>
</evidence>
<dbReference type="Pfam" id="PF07690">
    <property type="entry name" value="MFS_1"/>
    <property type="match status" value="1"/>
</dbReference>
<feature type="transmembrane region" description="Helical" evidence="7">
    <location>
        <begin position="240"/>
        <end position="263"/>
    </location>
</feature>
<dbReference type="PROSITE" id="PS50850">
    <property type="entry name" value="MFS"/>
    <property type="match status" value="1"/>
</dbReference>
<reference evidence="9 10" key="1">
    <citation type="submission" date="2015-04" db="EMBL/GenBank/DDBJ databases">
        <authorList>
            <person name="Syromyatnikov M.Y."/>
            <person name="Popov V.N."/>
        </authorList>
    </citation>
    <scope>NUCLEOTIDE SEQUENCE [LARGE SCALE GENOMIC DNA]</scope>
    <source>
        <strain evidence="9">WF-38-12</strain>
    </source>
</reference>
<comment type="subcellular location">
    <subcellularLocation>
        <location evidence="1">Membrane</location>
        <topology evidence="1">Multi-pass membrane protein</topology>
    </subcellularLocation>
</comment>
<feature type="transmembrane region" description="Helical" evidence="7">
    <location>
        <begin position="144"/>
        <end position="163"/>
    </location>
</feature>
<keyword evidence="10" id="KW-1185">Reference proteome</keyword>
<dbReference type="PANTHER" id="PTHR23501">
    <property type="entry name" value="MAJOR FACILITATOR SUPERFAMILY"/>
    <property type="match status" value="1"/>
</dbReference>
<feature type="transmembrane region" description="Helical" evidence="7">
    <location>
        <begin position="269"/>
        <end position="291"/>
    </location>
</feature>
<feature type="compositionally biased region" description="Polar residues" evidence="6">
    <location>
        <begin position="563"/>
        <end position="576"/>
    </location>
</feature>
<feature type="region of interest" description="Disordered" evidence="6">
    <location>
        <begin position="1"/>
        <end position="34"/>
    </location>
</feature>
<comment type="similarity">
    <text evidence="2">Belongs to the major facilitator superfamily. TCR/Tet family.</text>
</comment>
<dbReference type="AlphaFoldDB" id="A0A0U1M0X2"/>